<gene>
    <name evidence="1" type="ORF">C900_02343</name>
</gene>
<dbReference type="STRING" id="1237149.C900_02343"/>
<sequence length="103" mass="11891">MTEQFVISYAPQRAKERGFDKYRLDYRDINVSPGERKEIPAYNQIWFVVETGEGIQISSDYGEFDADNPLLQENAHEHGDWIVIENTSQAISQVKLIVVTLEE</sequence>
<protein>
    <submittedName>
        <fullName evidence="1">Uncharacterized protein</fullName>
    </submittedName>
</protein>
<organism evidence="1 2">
    <name type="scientific">Fulvivirga imtechensis AK7</name>
    <dbReference type="NCBI Taxonomy" id="1237149"/>
    <lineage>
        <taxon>Bacteria</taxon>
        <taxon>Pseudomonadati</taxon>
        <taxon>Bacteroidota</taxon>
        <taxon>Cytophagia</taxon>
        <taxon>Cytophagales</taxon>
        <taxon>Fulvivirgaceae</taxon>
        <taxon>Fulvivirga</taxon>
    </lineage>
</organism>
<evidence type="ECO:0000313" key="2">
    <source>
        <dbReference type="Proteomes" id="UP000011135"/>
    </source>
</evidence>
<dbReference type="Proteomes" id="UP000011135">
    <property type="component" value="Unassembled WGS sequence"/>
</dbReference>
<dbReference type="OrthoDB" id="674379at2"/>
<dbReference type="AlphaFoldDB" id="L8JU47"/>
<evidence type="ECO:0000313" key="1">
    <source>
        <dbReference type="EMBL" id="ELR71758.1"/>
    </source>
</evidence>
<dbReference type="RefSeq" id="WP_009579740.1">
    <property type="nucleotide sequence ID" value="NZ_AMZN01000033.1"/>
</dbReference>
<reference evidence="1 2" key="1">
    <citation type="submission" date="2012-12" db="EMBL/GenBank/DDBJ databases">
        <title>Genome assembly of Fulvivirga imtechensis AK7.</title>
        <authorList>
            <person name="Nupur N."/>
            <person name="Khatri I."/>
            <person name="Kumar R."/>
            <person name="Subramanian S."/>
            <person name="Pinnaka A."/>
        </authorList>
    </citation>
    <scope>NUCLEOTIDE SEQUENCE [LARGE SCALE GENOMIC DNA]</scope>
    <source>
        <strain evidence="1 2">AK7</strain>
    </source>
</reference>
<proteinExistence type="predicted"/>
<dbReference type="eggNOG" id="ENOG5033J81">
    <property type="taxonomic scope" value="Bacteria"/>
</dbReference>
<accession>L8JU47</accession>
<comment type="caution">
    <text evidence="1">The sequence shown here is derived from an EMBL/GenBank/DDBJ whole genome shotgun (WGS) entry which is preliminary data.</text>
</comment>
<name>L8JU47_9BACT</name>
<dbReference type="EMBL" id="AMZN01000033">
    <property type="protein sequence ID" value="ELR71758.1"/>
    <property type="molecule type" value="Genomic_DNA"/>
</dbReference>
<keyword evidence="2" id="KW-1185">Reference proteome</keyword>